<gene>
    <name evidence="2" type="ORF">CNEO2_190049</name>
</gene>
<reference evidence="2" key="1">
    <citation type="submission" date="2022-10" db="EMBL/GenBank/DDBJ databases">
        <authorList>
            <person name="Aires J."/>
            <person name="Mesa V."/>
        </authorList>
    </citation>
    <scope>NUCLEOTIDE SEQUENCE</scope>
    <source>
        <strain evidence="2">Clostridium neonatale JD116</strain>
    </source>
</reference>
<dbReference type="EMBL" id="CAMTCP010000110">
    <property type="protein sequence ID" value="CAI3554874.1"/>
    <property type="molecule type" value="Genomic_DNA"/>
</dbReference>
<evidence type="ECO:0000313" key="2">
    <source>
        <dbReference type="EMBL" id="CAI3554874.1"/>
    </source>
</evidence>
<keyword evidence="1" id="KW-1133">Transmembrane helix</keyword>
<dbReference type="Proteomes" id="UP001189143">
    <property type="component" value="Unassembled WGS sequence"/>
</dbReference>
<feature type="transmembrane region" description="Helical" evidence="1">
    <location>
        <begin position="20"/>
        <end position="41"/>
    </location>
</feature>
<name>A0AAD1YGF9_9CLOT</name>
<keyword evidence="1" id="KW-0812">Transmembrane</keyword>
<sequence length="54" mass="6634">MLIYWEFEEFIQFKFIKIKLAKSIIVILHLNKFLFYIKLMLVKNHNLKALAYNT</sequence>
<proteinExistence type="predicted"/>
<protein>
    <submittedName>
        <fullName evidence="2">Uncharacterized protein</fullName>
    </submittedName>
</protein>
<dbReference type="AlphaFoldDB" id="A0AAD1YGF9"/>
<organism evidence="2 3">
    <name type="scientific">Clostridium neonatale</name>
    <dbReference type="NCBI Taxonomy" id="137838"/>
    <lineage>
        <taxon>Bacteria</taxon>
        <taxon>Bacillati</taxon>
        <taxon>Bacillota</taxon>
        <taxon>Clostridia</taxon>
        <taxon>Eubacteriales</taxon>
        <taxon>Clostridiaceae</taxon>
        <taxon>Clostridium</taxon>
    </lineage>
</organism>
<evidence type="ECO:0000256" key="1">
    <source>
        <dbReference type="SAM" id="Phobius"/>
    </source>
</evidence>
<comment type="caution">
    <text evidence="2">The sequence shown here is derived from an EMBL/GenBank/DDBJ whole genome shotgun (WGS) entry which is preliminary data.</text>
</comment>
<evidence type="ECO:0000313" key="3">
    <source>
        <dbReference type="Proteomes" id="UP001189143"/>
    </source>
</evidence>
<accession>A0AAD1YGF9</accession>
<keyword evidence="1" id="KW-0472">Membrane</keyword>